<keyword evidence="11" id="KW-1185">Reference proteome</keyword>
<evidence type="ECO:0000256" key="4">
    <source>
        <dbReference type="ARBA" id="ARBA00022989"/>
    </source>
</evidence>
<evidence type="ECO:0000256" key="2">
    <source>
        <dbReference type="ARBA" id="ARBA00022448"/>
    </source>
</evidence>
<dbReference type="SUPFAM" id="SSF103473">
    <property type="entry name" value="MFS general substrate transporter"/>
    <property type="match status" value="1"/>
</dbReference>
<feature type="transmembrane region" description="Helical" evidence="6">
    <location>
        <begin position="141"/>
        <end position="162"/>
    </location>
</feature>
<evidence type="ECO:0000259" key="7">
    <source>
        <dbReference type="PROSITE" id="PS50850"/>
    </source>
</evidence>
<feature type="transmembrane region" description="Helical" evidence="6">
    <location>
        <begin position="54"/>
        <end position="73"/>
    </location>
</feature>
<evidence type="ECO:0000256" key="1">
    <source>
        <dbReference type="ARBA" id="ARBA00004651"/>
    </source>
</evidence>
<sequence length="469" mass="50253">MTDNTTDKISPKLIAAILATGILNFAGITVETAMNITFPILIEQFNIGISTVQWMTTLYLLVVAVTVPISSFLKRRFTLKKLFIVANLCFIAGVVLDAIAPSFSILLLGRFAQGVGTGIALPLMFNIILEQVPRQKLGTMIGLGTLITAVAPTVGPTFGGVMASSLGWRYIFICLLPILIFSFILGIMTIEQKTEPQKIKLDVISFMAIVATLVGFIYSLSNLSAMSFISLHVLGAFVMGIVGLGIFIYRSNHQESPLINLVVFKNVSFDGHAVSSFILLASLLGLNLVLPNYIQLVNGDSAVAAGLAVLPGTILNAVCVSFSGRIYDTIGAAKPILFGTLLSIISLVLFCLMSSNLTNLTISILFAIYCIGFGLTSGNVLTNGLAQLPKDLQTDGNAAIMTLQQFAGAFGTSITAIIIAFSQKSAISKVIGTQHGSRNALILFLIMAALEFMILYFVIKVYRQEKIKA</sequence>
<feature type="transmembrane region" description="Helical" evidence="6">
    <location>
        <begin position="111"/>
        <end position="129"/>
    </location>
</feature>
<dbReference type="STRING" id="1122154.SAMN02746068_00968"/>
<reference evidence="9 10" key="2">
    <citation type="submission" date="2016-11" db="EMBL/GenBank/DDBJ databases">
        <authorList>
            <person name="Jaros S."/>
            <person name="Januszkiewicz K."/>
            <person name="Wedrychowicz H."/>
        </authorList>
    </citation>
    <scope>NUCLEOTIDE SEQUENCE [LARGE SCALE GENOMIC DNA]</scope>
    <source>
        <strain evidence="9 10">DSM 22330</strain>
    </source>
</reference>
<feature type="transmembrane region" description="Helical" evidence="6">
    <location>
        <begin position="168"/>
        <end position="189"/>
    </location>
</feature>
<dbReference type="Pfam" id="PF07690">
    <property type="entry name" value="MFS_1"/>
    <property type="match status" value="1"/>
</dbReference>
<dbReference type="GO" id="GO:0005886">
    <property type="term" value="C:plasma membrane"/>
    <property type="evidence" value="ECO:0007669"/>
    <property type="project" value="UniProtKB-SubCell"/>
</dbReference>
<feature type="transmembrane region" description="Helical" evidence="6">
    <location>
        <begin position="361"/>
        <end position="386"/>
    </location>
</feature>
<dbReference type="InterPro" id="IPR020846">
    <property type="entry name" value="MFS_dom"/>
</dbReference>
<evidence type="ECO:0000256" key="5">
    <source>
        <dbReference type="ARBA" id="ARBA00023136"/>
    </source>
</evidence>
<evidence type="ECO:0000256" key="6">
    <source>
        <dbReference type="SAM" id="Phobius"/>
    </source>
</evidence>
<proteinExistence type="predicted"/>
<dbReference type="Gene3D" id="1.20.1720.10">
    <property type="entry name" value="Multidrug resistance protein D"/>
    <property type="match status" value="1"/>
</dbReference>
<dbReference type="PROSITE" id="PS50850">
    <property type="entry name" value="MFS"/>
    <property type="match status" value="1"/>
</dbReference>
<dbReference type="InterPro" id="IPR036259">
    <property type="entry name" value="MFS_trans_sf"/>
</dbReference>
<dbReference type="EMBL" id="JXJT01000001">
    <property type="protein sequence ID" value="PCS04791.1"/>
    <property type="molecule type" value="Genomic_DNA"/>
</dbReference>
<dbReference type="Proteomes" id="UP000218979">
    <property type="component" value="Unassembled WGS sequence"/>
</dbReference>
<protein>
    <submittedName>
        <fullName evidence="9">Drug resistance transporter, EmrB/QacA subfamily</fullName>
    </submittedName>
    <submittedName>
        <fullName evidence="8">MFS transporter</fullName>
    </submittedName>
</protein>
<feature type="transmembrane region" description="Helical" evidence="6">
    <location>
        <begin position="441"/>
        <end position="459"/>
    </location>
</feature>
<feature type="transmembrane region" description="Helical" evidence="6">
    <location>
        <begin position="336"/>
        <end position="355"/>
    </location>
</feature>
<dbReference type="PRINTS" id="PR01036">
    <property type="entry name" value="TCRTETB"/>
</dbReference>
<comment type="subcellular location">
    <subcellularLocation>
        <location evidence="1">Cell membrane</location>
        <topology evidence="1">Multi-pass membrane protein</topology>
    </subcellularLocation>
</comment>
<organism evidence="9 10">
    <name type="scientific">Pseudolactococcus chungangensis CAU 28 = DSM 22330</name>
    <dbReference type="NCBI Taxonomy" id="1122154"/>
    <lineage>
        <taxon>Bacteria</taxon>
        <taxon>Bacillati</taxon>
        <taxon>Bacillota</taxon>
        <taxon>Bacilli</taxon>
        <taxon>Lactobacillales</taxon>
        <taxon>Streptococcaceae</taxon>
        <taxon>Pseudolactococcus</taxon>
    </lineage>
</organism>
<feature type="transmembrane region" description="Helical" evidence="6">
    <location>
        <begin position="269"/>
        <end position="290"/>
    </location>
</feature>
<feature type="transmembrane region" description="Helical" evidence="6">
    <location>
        <begin position="398"/>
        <end position="421"/>
    </location>
</feature>
<feature type="transmembrane region" description="Helical" evidence="6">
    <location>
        <begin position="302"/>
        <end position="324"/>
    </location>
</feature>
<evidence type="ECO:0000313" key="9">
    <source>
        <dbReference type="EMBL" id="SFZ73858.1"/>
    </source>
</evidence>
<feature type="transmembrane region" description="Helical" evidence="6">
    <location>
        <begin position="12"/>
        <end position="34"/>
    </location>
</feature>
<accession>A0A1K2HC37</accession>
<keyword evidence="5 6" id="KW-0472">Membrane</keyword>
<dbReference type="GO" id="GO:0022857">
    <property type="term" value="F:transmembrane transporter activity"/>
    <property type="evidence" value="ECO:0007669"/>
    <property type="project" value="InterPro"/>
</dbReference>
<feature type="transmembrane region" description="Helical" evidence="6">
    <location>
        <begin position="82"/>
        <end position="105"/>
    </location>
</feature>
<dbReference type="Gene3D" id="1.20.1250.20">
    <property type="entry name" value="MFS general substrate transporter like domains"/>
    <property type="match status" value="1"/>
</dbReference>
<dbReference type="Proteomes" id="UP000185655">
    <property type="component" value="Unassembled WGS sequence"/>
</dbReference>
<reference evidence="8 11" key="1">
    <citation type="submission" date="2014-12" db="EMBL/GenBank/DDBJ databases">
        <title>Draft genome sequences of 10 type strains of Lactococcus.</title>
        <authorList>
            <person name="Sun Z."/>
            <person name="Zhong Z."/>
            <person name="Liu W."/>
            <person name="Zhang W."/>
            <person name="Zhang H."/>
        </authorList>
    </citation>
    <scope>NUCLEOTIDE SEQUENCE [LARGE SCALE GENOMIC DNA]</scope>
    <source>
        <strain evidence="8 11">DSM 22330</strain>
    </source>
</reference>
<keyword evidence="3 6" id="KW-0812">Transmembrane</keyword>
<keyword evidence="4 6" id="KW-1133">Transmembrane helix</keyword>
<evidence type="ECO:0000313" key="8">
    <source>
        <dbReference type="EMBL" id="PCS04791.1"/>
    </source>
</evidence>
<dbReference type="OrthoDB" id="9816041at2"/>
<dbReference type="PANTHER" id="PTHR42718:SF9">
    <property type="entry name" value="MAJOR FACILITATOR SUPERFAMILY MULTIDRUG TRANSPORTER MFSC"/>
    <property type="match status" value="1"/>
</dbReference>
<evidence type="ECO:0000256" key="3">
    <source>
        <dbReference type="ARBA" id="ARBA00022692"/>
    </source>
</evidence>
<gene>
    <name evidence="8" type="ORF">RR45_GL000110</name>
    <name evidence="9" type="ORF">SAMN02746068_00968</name>
</gene>
<dbReference type="PANTHER" id="PTHR42718">
    <property type="entry name" value="MAJOR FACILITATOR SUPERFAMILY MULTIDRUG TRANSPORTER MFSC"/>
    <property type="match status" value="1"/>
</dbReference>
<dbReference type="AlphaFoldDB" id="A0A1K2HC37"/>
<evidence type="ECO:0000313" key="10">
    <source>
        <dbReference type="Proteomes" id="UP000185655"/>
    </source>
</evidence>
<evidence type="ECO:0000313" key="11">
    <source>
        <dbReference type="Proteomes" id="UP000218979"/>
    </source>
</evidence>
<dbReference type="EMBL" id="FPKS01000004">
    <property type="protein sequence ID" value="SFZ73858.1"/>
    <property type="molecule type" value="Genomic_DNA"/>
</dbReference>
<keyword evidence="2" id="KW-0813">Transport</keyword>
<feature type="transmembrane region" description="Helical" evidence="6">
    <location>
        <begin position="226"/>
        <end position="249"/>
    </location>
</feature>
<name>A0A1K2HC37_9LACT</name>
<feature type="transmembrane region" description="Helical" evidence="6">
    <location>
        <begin position="201"/>
        <end position="220"/>
    </location>
</feature>
<dbReference type="InterPro" id="IPR011701">
    <property type="entry name" value="MFS"/>
</dbReference>
<dbReference type="RefSeq" id="WP_031366244.1">
    <property type="nucleotide sequence ID" value="NZ_FPKS01000004.1"/>
</dbReference>
<feature type="domain" description="Major facilitator superfamily (MFS) profile" evidence="7">
    <location>
        <begin position="13"/>
        <end position="466"/>
    </location>
</feature>